<dbReference type="AlphaFoldDB" id="A0A426QKF2"/>
<dbReference type="Pfam" id="PF05168">
    <property type="entry name" value="HEPN"/>
    <property type="match status" value="1"/>
</dbReference>
<proteinExistence type="predicted"/>
<dbReference type="OrthoDB" id="8776305at2"/>
<reference evidence="2 3" key="1">
    <citation type="journal article" date="2010" name="Int. J. Syst. Evol. Microbiol.">
        <title>Thiohalobacter thiocyanaticus gen. nov., sp. nov., a moderately halophilic, sulfur-oxidizing gammaproteobacterium from hypersaline lakes, that utilizes thiocyanate.</title>
        <authorList>
            <person name="Sorokin D.Y."/>
            <person name="Kovaleva O.L."/>
            <person name="Tourova T.P."/>
            <person name="Muyzer G."/>
        </authorList>
    </citation>
    <scope>NUCLEOTIDE SEQUENCE [LARGE SCALE GENOMIC DNA]</scope>
    <source>
        <strain evidence="2 3">Hrh1</strain>
    </source>
</reference>
<dbReference type="SUPFAM" id="SSF81593">
    <property type="entry name" value="Nucleotidyltransferase substrate binding subunit/domain"/>
    <property type="match status" value="1"/>
</dbReference>
<evidence type="ECO:0000313" key="2">
    <source>
        <dbReference type="EMBL" id="RRQ22220.1"/>
    </source>
</evidence>
<feature type="domain" description="HEPN" evidence="1">
    <location>
        <begin position="15"/>
        <end position="81"/>
    </location>
</feature>
<dbReference type="Proteomes" id="UP000287798">
    <property type="component" value="Unassembled WGS sequence"/>
</dbReference>
<dbReference type="RefSeq" id="WP_125181562.1">
    <property type="nucleotide sequence ID" value="NZ_QZMU01000001.1"/>
</dbReference>
<accession>A0A426QKF2</accession>
<evidence type="ECO:0000259" key="1">
    <source>
        <dbReference type="Pfam" id="PF05168"/>
    </source>
</evidence>
<dbReference type="EMBL" id="QZMU01000001">
    <property type="protein sequence ID" value="RRQ22220.1"/>
    <property type="molecule type" value="Genomic_DNA"/>
</dbReference>
<comment type="caution">
    <text evidence="2">The sequence shown here is derived from an EMBL/GenBank/DDBJ whole genome shotgun (WGS) entry which is preliminary data.</text>
</comment>
<evidence type="ECO:0000313" key="3">
    <source>
        <dbReference type="Proteomes" id="UP000287798"/>
    </source>
</evidence>
<dbReference type="InterPro" id="IPR007842">
    <property type="entry name" value="HEPN_dom"/>
</dbReference>
<keyword evidence="3" id="KW-1185">Reference proteome</keyword>
<sequence>MEIDALLNDFATRSFRDTADMDYIAARMSYRAGLVEQFHWQGLQALEKYLKAILLYNRVKAKRIGHDLTKALEKAKQLPFELELTTPALQLIEHLDKFGRFRYLEASYYIHGPKLVELDRTVWEIRRYCRVLNYKINNPDGSVTQMLPIELERIEKSKYVHPHKLRIIGGALEKILDKKDDAARGSLVWQNGFFGKKHRKTVTMRIPRQGKNSPLSLHPEMLDELKEYVYVSKEIIEAYSGQS</sequence>
<gene>
    <name evidence="2" type="ORF">D6C00_09825</name>
</gene>
<dbReference type="Gene3D" id="1.20.120.330">
    <property type="entry name" value="Nucleotidyltransferases domain 2"/>
    <property type="match status" value="1"/>
</dbReference>
<protein>
    <submittedName>
        <fullName evidence="2">HEPN domain-containing protein</fullName>
    </submittedName>
</protein>
<organism evidence="2 3">
    <name type="scientific">Thiohalobacter thiocyanaticus</name>
    <dbReference type="NCBI Taxonomy" id="585455"/>
    <lineage>
        <taxon>Bacteria</taxon>
        <taxon>Pseudomonadati</taxon>
        <taxon>Pseudomonadota</taxon>
        <taxon>Gammaproteobacteria</taxon>
        <taxon>Thiohalobacterales</taxon>
        <taxon>Thiohalobacteraceae</taxon>
        <taxon>Thiohalobacter</taxon>
    </lineage>
</organism>
<name>A0A426QKF2_9GAMM</name>